<feature type="active site" description="Proton acceptor" evidence="5">
    <location>
        <position position="97"/>
    </location>
</feature>
<dbReference type="PROSITE" id="PS51186">
    <property type="entry name" value="GNAT"/>
    <property type="match status" value="1"/>
</dbReference>
<sequence length="141" mass="16128">MREVDVDDVMQIELAAYPFPWSAGNFNDSIRSGYFCRVGRDDGRLVGYFLMLMIIDEAHLLNITVDPALHGRGYGLALLEHVEACARAHDMASILLEVRPSNARALAIYERYGYKRIGTRRKYYPAPNNTREDAIVMRFKL</sequence>
<keyword evidence="2 5" id="KW-0963">Cytoplasm</keyword>
<comment type="caution">
    <text evidence="5">Lacks conserved residue(s) required for the propagation of feature annotation.</text>
</comment>
<reference evidence="8" key="1">
    <citation type="submission" date="2021-01" db="EMBL/GenBank/DDBJ databases">
        <title>Genome sequence of strain Noviherbaspirillum sp. DKR-6.</title>
        <authorList>
            <person name="Chaudhary D.K."/>
        </authorList>
    </citation>
    <scope>NUCLEOTIDE SEQUENCE</scope>
    <source>
        <strain evidence="8">DKR-6</strain>
    </source>
</reference>
<comment type="subcellular location">
    <subcellularLocation>
        <location evidence="5 6">Cytoplasm</location>
    </subcellularLocation>
</comment>
<comment type="function">
    <text evidence="5 6">Acetylates the N-terminal alanine of ribosomal protein bS18.</text>
</comment>
<evidence type="ECO:0000256" key="4">
    <source>
        <dbReference type="ARBA" id="ARBA00023315"/>
    </source>
</evidence>
<evidence type="ECO:0000256" key="2">
    <source>
        <dbReference type="ARBA" id="ARBA00022490"/>
    </source>
</evidence>
<comment type="similarity">
    <text evidence="1 5 6">Belongs to the acetyltransferase family. RimI subfamily.</text>
</comment>
<dbReference type="Pfam" id="PF00583">
    <property type="entry name" value="Acetyltransf_1"/>
    <property type="match status" value="1"/>
</dbReference>
<dbReference type="CDD" id="cd04301">
    <property type="entry name" value="NAT_SF"/>
    <property type="match status" value="1"/>
</dbReference>
<proteinExistence type="inferred from homology"/>
<dbReference type="InterPro" id="IPR043690">
    <property type="entry name" value="RimI"/>
</dbReference>
<accession>A0A934W209</accession>
<evidence type="ECO:0000313" key="8">
    <source>
        <dbReference type="EMBL" id="MBK4735791.1"/>
    </source>
</evidence>
<dbReference type="InterPro" id="IPR006464">
    <property type="entry name" value="AcTrfase_RimI/Ard1"/>
</dbReference>
<dbReference type="InterPro" id="IPR000182">
    <property type="entry name" value="GNAT_dom"/>
</dbReference>
<keyword evidence="3 5" id="KW-0808">Transferase</keyword>
<feature type="domain" description="N-acetyltransferase" evidence="7">
    <location>
        <begin position="1"/>
        <end position="141"/>
    </location>
</feature>
<dbReference type="SUPFAM" id="SSF55729">
    <property type="entry name" value="Acyl-CoA N-acyltransferases (Nat)"/>
    <property type="match status" value="1"/>
</dbReference>
<dbReference type="Proteomes" id="UP000622890">
    <property type="component" value="Unassembled WGS sequence"/>
</dbReference>
<dbReference type="NCBIfam" id="TIGR01575">
    <property type="entry name" value="rimI"/>
    <property type="match status" value="1"/>
</dbReference>
<organism evidence="8 9">
    <name type="scientific">Noviherbaspirillum pedocola</name>
    <dbReference type="NCBI Taxonomy" id="2801341"/>
    <lineage>
        <taxon>Bacteria</taxon>
        <taxon>Pseudomonadati</taxon>
        <taxon>Pseudomonadota</taxon>
        <taxon>Betaproteobacteria</taxon>
        <taxon>Burkholderiales</taxon>
        <taxon>Oxalobacteraceae</taxon>
        <taxon>Noviherbaspirillum</taxon>
    </lineage>
</organism>
<comment type="caution">
    <text evidence="8">The sequence shown here is derived from an EMBL/GenBank/DDBJ whole genome shotgun (WGS) entry which is preliminary data.</text>
</comment>
<evidence type="ECO:0000256" key="5">
    <source>
        <dbReference type="HAMAP-Rule" id="MF_02210"/>
    </source>
</evidence>
<dbReference type="PANTHER" id="PTHR43420:SF44">
    <property type="entry name" value="ACETYLTRANSFERASE YPEA"/>
    <property type="match status" value="1"/>
</dbReference>
<dbReference type="GO" id="GO:0005737">
    <property type="term" value="C:cytoplasm"/>
    <property type="evidence" value="ECO:0007669"/>
    <property type="project" value="UniProtKB-SubCell"/>
</dbReference>
<feature type="binding site" evidence="5">
    <location>
        <position position="102"/>
    </location>
    <ligand>
        <name>acetyl-CoA</name>
        <dbReference type="ChEBI" id="CHEBI:57288"/>
    </ligand>
</feature>
<dbReference type="AlphaFoldDB" id="A0A934W209"/>
<dbReference type="EMBL" id="JAEPBG010000005">
    <property type="protein sequence ID" value="MBK4735791.1"/>
    <property type="molecule type" value="Genomic_DNA"/>
</dbReference>
<feature type="active site" description="Proton donor" evidence="5">
    <location>
        <position position="109"/>
    </location>
</feature>
<keyword evidence="8" id="KW-0689">Ribosomal protein</keyword>
<keyword evidence="8" id="KW-0687">Ribonucleoprotein</keyword>
<dbReference type="Gene3D" id="3.40.630.30">
    <property type="match status" value="1"/>
</dbReference>
<keyword evidence="4 5" id="KW-0012">Acyltransferase</keyword>
<dbReference type="GO" id="GO:0005840">
    <property type="term" value="C:ribosome"/>
    <property type="evidence" value="ECO:0007669"/>
    <property type="project" value="UniProtKB-KW"/>
</dbReference>
<keyword evidence="9" id="KW-1185">Reference proteome</keyword>
<name>A0A934W209_9BURK</name>
<protein>
    <recommendedName>
        <fullName evidence="5 6">[Ribosomal protein bS18]-alanine N-acetyltransferase</fullName>
        <ecNumber evidence="5 6">2.3.1.266</ecNumber>
    </recommendedName>
</protein>
<gene>
    <name evidence="5 8" type="primary">rimI</name>
    <name evidence="8" type="ORF">JJB74_14315</name>
</gene>
<dbReference type="InterPro" id="IPR050680">
    <property type="entry name" value="YpeA/RimI_acetyltransf"/>
</dbReference>
<dbReference type="InterPro" id="IPR016181">
    <property type="entry name" value="Acyl_CoA_acyltransferase"/>
</dbReference>
<evidence type="ECO:0000313" key="9">
    <source>
        <dbReference type="Proteomes" id="UP000622890"/>
    </source>
</evidence>
<evidence type="ECO:0000256" key="1">
    <source>
        <dbReference type="ARBA" id="ARBA00005395"/>
    </source>
</evidence>
<evidence type="ECO:0000259" key="7">
    <source>
        <dbReference type="PROSITE" id="PS51186"/>
    </source>
</evidence>
<comment type="catalytic activity">
    <reaction evidence="5 6">
        <text>N-terminal L-alanyl-[ribosomal protein bS18] + acetyl-CoA = N-terminal N(alpha)-acetyl-L-alanyl-[ribosomal protein bS18] + CoA + H(+)</text>
        <dbReference type="Rhea" id="RHEA:43756"/>
        <dbReference type="Rhea" id="RHEA-COMP:10676"/>
        <dbReference type="Rhea" id="RHEA-COMP:10677"/>
        <dbReference type="ChEBI" id="CHEBI:15378"/>
        <dbReference type="ChEBI" id="CHEBI:57287"/>
        <dbReference type="ChEBI" id="CHEBI:57288"/>
        <dbReference type="ChEBI" id="CHEBI:64718"/>
        <dbReference type="ChEBI" id="CHEBI:83683"/>
        <dbReference type="EC" id="2.3.1.266"/>
    </reaction>
</comment>
<dbReference type="PANTHER" id="PTHR43420">
    <property type="entry name" value="ACETYLTRANSFERASE"/>
    <property type="match status" value="1"/>
</dbReference>
<evidence type="ECO:0000256" key="6">
    <source>
        <dbReference type="RuleBase" id="RU363094"/>
    </source>
</evidence>
<dbReference type="HAMAP" id="MF_02210">
    <property type="entry name" value="RimI"/>
    <property type="match status" value="1"/>
</dbReference>
<dbReference type="EC" id="2.3.1.266" evidence="5 6"/>
<dbReference type="GO" id="GO:0008999">
    <property type="term" value="F:protein-N-terminal-alanine acetyltransferase activity"/>
    <property type="evidence" value="ECO:0007669"/>
    <property type="project" value="UniProtKB-UniRule"/>
</dbReference>
<evidence type="ECO:0000256" key="3">
    <source>
        <dbReference type="ARBA" id="ARBA00022679"/>
    </source>
</evidence>